<dbReference type="PANTHER" id="PTHR38133">
    <property type="entry name" value="SLR1429 PROTEIN"/>
    <property type="match status" value="1"/>
</dbReference>
<dbReference type="PROSITE" id="PS50966">
    <property type="entry name" value="ZF_SWIM"/>
    <property type="match status" value="1"/>
</dbReference>
<dbReference type="InterPro" id="IPR007527">
    <property type="entry name" value="Znf_SWIM"/>
</dbReference>
<evidence type="ECO:0000313" key="3">
    <source>
        <dbReference type="EMBL" id="GAA4745808.1"/>
    </source>
</evidence>
<dbReference type="PANTHER" id="PTHR38133:SF1">
    <property type="entry name" value="SLR1429 PROTEIN"/>
    <property type="match status" value="1"/>
</dbReference>
<accession>A0ABP8Z3U1</accession>
<feature type="domain" description="SWIM-type" evidence="2">
    <location>
        <begin position="111"/>
        <end position="146"/>
    </location>
</feature>
<keyword evidence="1" id="KW-0479">Metal-binding</keyword>
<keyword evidence="1" id="KW-0862">Zinc</keyword>
<sequence>MSARRKGSRPPVRGYGLTPWGRAFAGVVETGADHRHLTGARRYFRDHHVDDLVVAPGEITAAVRGSQLDPFDVVLTPRPIDPATVVTLLRAAGETDALLALARGEQPPALGELVAPTESADVASTCTCPDEAPRCIHVLATAFEVSAQIDRHPTVLLRVLGTDLPDLLALARDRAPDRDDASPIQNAGNAPTATPEQIAATYYGDQATIPALPTAAPMDPLTELDVGALRAALRASGIGATELAEALDDLAELYAALRDR</sequence>
<dbReference type="EMBL" id="BAABIE010000005">
    <property type="protein sequence ID" value="GAA4745808.1"/>
    <property type="molecule type" value="Genomic_DNA"/>
</dbReference>
<protein>
    <recommendedName>
        <fullName evidence="2">SWIM-type domain-containing protein</fullName>
    </recommendedName>
</protein>
<comment type="caution">
    <text evidence="3">The sequence shown here is derived from an EMBL/GenBank/DDBJ whole genome shotgun (WGS) entry which is preliminary data.</text>
</comment>
<proteinExistence type="predicted"/>
<evidence type="ECO:0000256" key="1">
    <source>
        <dbReference type="PROSITE-ProRule" id="PRU00325"/>
    </source>
</evidence>
<name>A0ABP8Z3U1_9ACTN</name>
<dbReference type="RefSeq" id="WP_345312913.1">
    <property type="nucleotide sequence ID" value="NZ_BAABIE010000005.1"/>
</dbReference>
<keyword evidence="4" id="KW-1185">Reference proteome</keyword>
<gene>
    <name evidence="3" type="ORF">GCM10023217_13880</name>
</gene>
<reference evidence="4" key="1">
    <citation type="journal article" date="2019" name="Int. J. Syst. Evol. Microbiol.">
        <title>The Global Catalogue of Microorganisms (GCM) 10K type strain sequencing project: providing services to taxonomists for standard genome sequencing and annotation.</title>
        <authorList>
            <consortium name="The Broad Institute Genomics Platform"/>
            <consortium name="The Broad Institute Genome Sequencing Center for Infectious Disease"/>
            <person name="Wu L."/>
            <person name="Ma J."/>
        </authorList>
    </citation>
    <scope>NUCLEOTIDE SEQUENCE [LARGE SCALE GENOMIC DNA]</scope>
    <source>
        <strain evidence="4">JCM 18077</strain>
    </source>
</reference>
<dbReference type="Proteomes" id="UP001500822">
    <property type="component" value="Unassembled WGS sequence"/>
</dbReference>
<evidence type="ECO:0000259" key="2">
    <source>
        <dbReference type="PROSITE" id="PS50966"/>
    </source>
</evidence>
<keyword evidence="1" id="KW-0863">Zinc-finger</keyword>
<organism evidence="3 4">
    <name type="scientific">Gordonia alkaliphila</name>
    <dbReference type="NCBI Taxonomy" id="1053547"/>
    <lineage>
        <taxon>Bacteria</taxon>
        <taxon>Bacillati</taxon>
        <taxon>Actinomycetota</taxon>
        <taxon>Actinomycetes</taxon>
        <taxon>Mycobacteriales</taxon>
        <taxon>Gordoniaceae</taxon>
        <taxon>Gordonia</taxon>
    </lineage>
</organism>
<evidence type="ECO:0000313" key="4">
    <source>
        <dbReference type="Proteomes" id="UP001500822"/>
    </source>
</evidence>